<keyword evidence="7" id="KW-0342">GTP-binding</keyword>
<name>A0A2G9UAX3_TELCI</name>
<dbReference type="OrthoDB" id="2067at2759"/>
<evidence type="ECO:0000256" key="1">
    <source>
        <dbReference type="ARBA" id="ARBA00004173"/>
    </source>
</evidence>
<evidence type="ECO:0000256" key="6">
    <source>
        <dbReference type="ARBA" id="ARBA00023128"/>
    </source>
</evidence>
<feature type="domain" description="Tr-type G" evidence="9">
    <location>
        <begin position="17"/>
        <end position="105"/>
    </location>
</feature>
<keyword evidence="4 10" id="KW-0251">Elongation factor</keyword>
<dbReference type="Proteomes" id="UP000230423">
    <property type="component" value="Unassembled WGS sequence"/>
</dbReference>
<sequence>MKCSDSITIFGQCFIFQTREHLLLARQVGIPRENVAVYLNKVDEVPDQETRELVEMEIRELLNEFEYPGDSTPVVFGSALCALEGKQPEIGEESIKQLLNVLDEKFVIPERVVSTEAMFAAEHVYSIQGRGTVITGKLERGTLKRGDKIEIIGCDRENVKSVISGTCTQVTR</sequence>
<organism evidence="10 11">
    <name type="scientific">Teladorsagia circumcincta</name>
    <name type="common">Brown stomach worm</name>
    <name type="synonym">Ostertagia circumcincta</name>
    <dbReference type="NCBI Taxonomy" id="45464"/>
    <lineage>
        <taxon>Eukaryota</taxon>
        <taxon>Metazoa</taxon>
        <taxon>Ecdysozoa</taxon>
        <taxon>Nematoda</taxon>
        <taxon>Chromadorea</taxon>
        <taxon>Rhabditida</taxon>
        <taxon>Rhabditina</taxon>
        <taxon>Rhabditomorpha</taxon>
        <taxon>Strongyloidea</taxon>
        <taxon>Trichostrongylidae</taxon>
        <taxon>Teladorsagia</taxon>
    </lineage>
</organism>
<dbReference type="InterPro" id="IPR009000">
    <property type="entry name" value="Transl_B-barrel_sf"/>
</dbReference>
<dbReference type="InterPro" id="IPR050055">
    <property type="entry name" value="EF-Tu_GTPase"/>
</dbReference>
<evidence type="ECO:0000256" key="7">
    <source>
        <dbReference type="ARBA" id="ARBA00023134"/>
    </source>
</evidence>
<keyword evidence="3" id="KW-0547">Nucleotide-binding</keyword>
<dbReference type="EMBL" id="KZ347641">
    <property type="protein sequence ID" value="PIO67368.1"/>
    <property type="molecule type" value="Genomic_DNA"/>
</dbReference>
<dbReference type="GO" id="GO:0003924">
    <property type="term" value="F:GTPase activity"/>
    <property type="evidence" value="ECO:0007669"/>
    <property type="project" value="InterPro"/>
</dbReference>
<proteinExistence type="predicted"/>
<evidence type="ECO:0000313" key="11">
    <source>
        <dbReference type="Proteomes" id="UP000230423"/>
    </source>
</evidence>
<evidence type="ECO:0000256" key="3">
    <source>
        <dbReference type="ARBA" id="ARBA00022741"/>
    </source>
</evidence>
<protein>
    <recommendedName>
        <fullName evidence="2">Elongation factor Tu, mitochondrial</fullName>
    </recommendedName>
</protein>
<evidence type="ECO:0000256" key="5">
    <source>
        <dbReference type="ARBA" id="ARBA00022917"/>
    </source>
</evidence>
<evidence type="ECO:0000259" key="9">
    <source>
        <dbReference type="Pfam" id="PF00009"/>
    </source>
</evidence>
<dbReference type="SUPFAM" id="SSF50447">
    <property type="entry name" value="Translation proteins"/>
    <property type="match status" value="1"/>
</dbReference>
<accession>A0A2G9UAX3</accession>
<dbReference type="PANTHER" id="PTHR43721">
    <property type="entry name" value="ELONGATION FACTOR TU-RELATED"/>
    <property type="match status" value="1"/>
</dbReference>
<evidence type="ECO:0000256" key="8">
    <source>
        <dbReference type="ARBA" id="ARBA00051990"/>
    </source>
</evidence>
<evidence type="ECO:0000256" key="2">
    <source>
        <dbReference type="ARBA" id="ARBA00017898"/>
    </source>
</evidence>
<dbReference type="Gene3D" id="3.40.50.300">
    <property type="entry name" value="P-loop containing nucleotide triphosphate hydrolases"/>
    <property type="match status" value="1"/>
</dbReference>
<reference evidence="10 11" key="1">
    <citation type="submission" date="2015-09" db="EMBL/GenBank/DDBJ databases">
        <title>Draft genome of the parasitic nematode Teladorsagia circumcincta isolate WARC Sus (inbred).</title>
        <authorList>
            <person name="Mitreva M."/>
        </authorList>
    </citation>
    <scope>NUCLEOTIDE SEQUENCE [LARGE SCALE GENOMIC DNA]</scope>
    <source>
        <strain evidence="10 11">S</strain>
    </source>
</reference>
<dbReference type="SUPFAM" id="SSF52540">
    <property type="entry name" value="P-loop containing nucleoside triphosphate hydrolases"/>
    <property type="match status" value="1"/>
</dbReference>
<comment type="subcellular location">
    <subcellularLocation>
        <location evidence="1">Mitochondrion</location>
    </subcellularLocation>
</comment>
<dbReference type="PANTHER" id="PTHR43721:SF36">
    <property type="entry name" value="ELONGATION FACTOR TU, MITOCHONDRIAL"/>
    <property type="match status" value="1"/>
</dbReference>
<dbReference type="GO" id="GO:0005525">
    <property type="term" value="F:GTP binding"/>
    <property type="evidence" value="ECO:0007669"/>
    <property type="project" value="UniProtKB-KW"/>
</dbReference>
<dbReference type="InterPro" id="IPR027417">
    <property type="entry name" value="P-loop_NTPase"/>
</dbReference>
<dbReference type="GO" id="GO:0003746">
    <property type="term" value="F:translation elongation factor activity"/>
    <property type="evidence" value="ECO:0007669"/>
    <property type="project" value="UniProtKB-KW"/>
</dbReference>
<evidence type="ECO:0000256" key="4">
    <source>
        <dbReference type="ARBA" id="ARBA00022768"/>
    </source>
</evidence>
<gene>
    <name evidence="10" type="ORF">TELCIR_10886</name>
</gene>
<keyword evidence="6" id="KW-0496">Mitochondrion</keyword>
<dbReference type="Gene3D" id="2.40.30.10">
    <property type="entry name" value="Translation factors"/>
    <property type="match status" value="1"/>
</dbReference>
<dbReference type="GO" id="GO:0005739">
    <property type="term" value="C:mitochondrion"/>
    <property type="evidence" value="ECO:0007669"/>
    <property type="project" value="UniProtKB-SubCell"/>
</dbReference>
<dbReference type="GO" id="GO:0070125">
    <property type="term" value="P:mitochondrial translational elongation"/>
    <property type="evidence" value="ECO:0007669"/>
    <property type="project" value="TreeGrafter"/>
</dbReference>
<keyword evidence="11" id="KW-1185">Reference proteome</keyword>
<evidence type="ECO:0000313" key="10">
    <source>
        <dbReference type="EMBL" id="PIO67368.1"/>
    </source>
</evidence>
<keyword evidence="5" id="KW-0648">Protein biosynthesis</keyword>
<dbReference type="InterPro" id="IPR000795">
    <property type="entry name" value="T_Tr_GTP-bd_dom"/>
</dbReference>
<dbReference type="AlphaFoldDB" id="A0A2G9UAX3"/>
<comment type="catalytic activity">
    <reaction evidence="8">
        <text>GTP + H2O = GDP + phosphate + H(+)</text>
        <dbReference type="Rhea" id="RHEA:19669"/>
        <dbReference type="ChEBI" id="CHEBI:15377"/>
        <dbReference type="ChEBI" id="CHEBI:15378"/>
        <dbReference type="ChEBI" id="CHEBI:37565"/>
        <dbReference type="ChEBI" id="CHEBI:43474"/>
        <dbReference type="ChEBI" id="CHEBI:58189"/>
        <dbReference type="EC" id="3.6.5.3"/>
    </reaction>
    <physiologicalReaction direction="left-to-right" evidence="8">
        <dbReference type="Rhea" id="RHEA:19670"/>
    </physiologicalReaction>
</comment>
<dbReference type="Pfam" id="PF00009">
    <property type="entry name" value="GTP_EFTU"/>
    <property type="match status" value="1"/>
</dbReference>